<accession>A0A4R2LY25</accession>
<comment type="caution">
    <text evidence="2">The sequence shown here is derived from an EMBL/GenBank/DDBJ whole genome shotgun (WGS) entry which is preliminary data.</text>
</comment>
<dbReference type="InterPro" id="IPR036165">
    <property type="entry name" value="YefM-like_sf"/>
</dbReference>
<evidence type="ECO:0000313" key="3">
    <source>
        <dbReference type="Proteomes" id="UP000295711"/>
    </source>
</evidence>
<dbReference type="RefSeq" id="WP_132089389.1">
    <property type="nucleotide sequence ID" value="NZ_JANKAQ010000003.1"/>
</dbReference>
<dbReference type="Proteomes" id="UP000295711">
    <property type="component" value="Unassembled WGS sequence"/>
</dbReference>
<sequence length="80" mass="8939">MTIDTNTMVSITEANQNFSKVARLVDEHGTAVILKNNVPRYLVIDFSKADNDAVASNEDVLSISKRLIEKNREAYEVLAK</sequence>
<dbReference type="EMBL" id="SLXA01000003">
    <property type="protein sequence ID" value="TCO85307.1"/>
    <property type="molecule type" value="Genomic_DNA"/>
</dbReference>
<dbReference type="AlphaFoldDB" id="A0A4R2LY25"/>
<evidence type="ECO:0000313" key="2">
    <source>
        <dbReference type="EMBL" id="TCO85307.1"/>
    </source>
</evidence>
<proteinExistence type="inferred from homology"/>
<gene>
    <name evidence="2" type="ORF">EV212_10328</name>
</gene>
<reference evidence="2 3" key="1">
    <citation type="submission" date="2019-03" db="EMBL/GenBank/DDBJ databases">
        <title>Genomic Encyclopedia of Type Strains, Phase IV (KMG-IV): sequencing the most valuable type-strain genomes for metagenomic binning, comparative biology and taxonomic classification.</title>
        <authorList>
            <person name="Goeker M."/>
        </authorList>
    </citation>
    <scope>NUCLEOTIDE SEQUENCE [LARGE SCALE GENOMIC DNA]</scope>
    <source>
        <strain evidence="2 3">DSM 28559</strain>
    </source>
</reference>
<dbReference type="SUPFAM" id="SSF143120">
    <property type="entry name" value="YefM-like"/>
    <property type="match status" value="1"/>
</dbReference>
<name>A0A4R2LY25_9FIRM</name>
<comment type="similarity">
    <text evidence="1">Belongs to the phD/YefM antitoxin family.</text>
</comment>
<evidence type="ECO:0000256" key="1">
    <source>
        <dbReference type="ARBA" id="ARBA00009981"/>
    </source>
</evidence>
<organism evidence="2 3">
    <name type="scientific">Frisingicoccus caecimuris</name>
    <dbReference type="NCBI Taxonomy" id="1796636"/>
    <lineage>
        <taxon>Bacteria</taxon>
        <taxon>Bacillati</taxon>
        <taxon>Bacillota</taxon>
        <taxon>Clostridia</taxon>
        <taxon>Lachnospirales</taxon>
        <taxon>Lachnospiraceae</taxon>
        <taxon>Frisingicoccus</taxon>
    </lineage>
</organism>
<dbReference type="OrthoDB" id="9797629at2"/>
<protein>
    <submittedName>
        <fullName evidence="2">Antitoxin Phd</fullName>
    </submittedName>
</protein>
<keyword evidence="3" id="KW-1185">Reference proteome</keyword>